<dbReference type="GO" id="GO:0008889">
    <property type="term" value="F:glycerophosphodiester phosphodiesterase activity"/>
    <property type="evidence" value="ECO:0007669"/>
    <property type="project" value="UniProtKB-EC"/>
</dbReference>
<evidence type="ECO:0000256" key="2">
    <source>
        <dbReference type="ARBA" id="ARBA00022798"/>
    </source>
</evidence>
<feature type="region of interest" description="Disordered" evidence="5">
    <location>
        <begin position="268"/>
        <end position="290"/>
    </location>
</feature>
<evidence type="ECO:0000313" key="8">
    <source>
        <dbReference type="Proteomes" id="UP000650467"/>
    </source>
</evidence>
<feature type="region of interest" description="Disordered" evidence="5">
    <location>
        <begin position="129"/>
        <end position="160"/>
    </location>
</feature>
<dbReference type="Pfam" id="PF03009">
    <property type="entry name" value="GDPD"/>
    <property type="match status" value="2"/>
</dbReference>
<evidence type="ECO:0000256" key="5">
    <source>
        <dbReference type="SAM" id="MobiDB-lite"/>
    </source>
</evidence>
<gene>
    <name evidence="7" type="ORF">HXX76_006399</name>
</gene>
<evidence type="ECO:0000256" key="4">
    <source>
        <dbReference type="ARBA" id="ARBA00047512"/>
    </source>
</evidence>
<dbReference type="GO" id="GO:0006071">
    <property type="term" value="P:glycerol metabolic process"/>
    <property type="evidence" value="ECO:0007669"/>
    <property type="project" value="UniProtKB-KW"/>
</dbReference>
<evidence type="ECO:0000256" key="1">
    <source>
        <dbReference type="ARBA" id="ARBA00012247"/>
    </source>
</evidence>
<evidence type="ECO:0000256" key="3">
    <source>
        <dbReference type="ARBA" id="ARBA00022801"/>
    </source>
</evidence>
<proteinExistence type="predicted"/>
<comment type="catalytic activity">
    <reaction evidence="4">
        <text>a sn-glycero-3-phosphodiester + H2O = an alcohol + sn-glycerol 3-phosphate + H(+)</text>
        <dbReference type="Rhea" id="RHEA:12969"/>
        <dbReference type="ChEBI" id="CHEBI:15377"/>
        <dbReference type="ChEBI" id="CHEBI:15378"/>
        <dbReference type="ChEBI" id="CHEBI:30879"/>
        <dbReference type="ChEBI" id="CHEBI:57597"/>
        <dbReference type="ChEBI" id="CHEBI:83408"/>
        <dbReference type="EC" id="3.1.4.46"/>
    </reaction>
</comment>
<dbReference type="EMBL" id="JAEHOC010000012">
    <property type="protein sequence ID" value="KAG2436879.1"/>
    <property type="molecule type" value="Genomic_DNA"/>
</dbReference>
<dbReference type="InterPro" id="IPR017946">
    <property type="entry name" value="PLC-like_Pdiesterase_TIM-brl"/>
</dbReference>
<feature type="compositionally biased region" description="Polar residues" evidence="5">
    <location>
        <begin position="134"/>
        <end position="151"/>
    </location>
</feature>
<feature type="compositionally biased region" description="Low complexity" evidence="5">
    <location>
        <begin position="268"/>
        <end position="287"/>
    </location>
</feature>
<accession>A0A835TAQ3</accession>
<evidence type="ECO:0000313" key="7">
    <source>
        <dbReference type="EMBL" id="KAG2436879.1"/>
    </source>
</evidence>
<sequence length="427" mass="44854">MGTAGPMLLGGHRGMGENLASHDVDGQQLSVYPAYRENTIQSFQQAAKCGVGFVEFDVQVTRDGVPIIWHDDDVVFGAADSPQRPMVKDLTLAELQALCGRGNTAAAAASGYLASGDYYLHHHHNVLRGDSEDGSTVSSPRGGSDEGSTTADDGAVGGRPRSRLLRLFRDRSTRQPGTQYEPWACAQDDSIPTLEAVFRAMPPEIGFDVEIKMTTGDDVVHTPAEEVDRMLSAILPVVDRLAGPQPPQEHFIDGPLLLPHPYRNPAAAATASSATAAPAAQQQQGQQPMGRRIMFSSFDPDVCVELRRRQSRYPVYYLSGCGLYSHADARRTSIPAALSFAAGAGMRGVVMPASVLLKNMDTVASAGASRLELMTYGLENNDLAALQTQADAGVVAAIVDEVAGVTAALGGGGAVAGHGADSGAGKA</sequence>
<organism evidence="7 8">
    <name type="scientific">Chlamydomonas incerta</name>
    <dbReference type="NCBI Taxonomy" id="51695"/>
    <lineage>
        <taxon>Eukaryota</taxon>
        <taxon>Viridiplantae</taxon>
        <taxon>Chlorophyta</taxon>
        <taxon>core chlorophytes</taxon>
        <taxon>Chlorophyceae</taxon>
        <taxon>CS clade</taxon>
        <taxon>Chlamydomonadales</taxon>
        <taxon>Chlamydomonadaceae</taxon>
        <taxon>Chlamydomonas</taxon>
    </lineage>
</organism>
<dbReference type="PANTHER" id="PTHR22958">
    <property type="entry name" value="GLYCEROPHOSPHORYL DIESTER PHOSPHODIESTERASE"/>
    <property type="match status" value="1"/>
</dbReference>
<keyword evidence="8" id="KW-1185">Reference proteome</keyword>
<dbReference type="AlphaFoldDB" id="A0A835TAQ3"/>
<feature type="domain" description="GP-PDE" evidence="6">
    <location>
        <begin position="7"/>
        <end position="409"/>
    </location>
</feature>
<dbReference type="Gene3D" id="3.20.20.190">
    <property type="entry name" value="Phosphatidylinositol (PI) phosphodiesterase"/>
    <property type="match status" value="1"/>
</dbReference>
<dbReference type="InterPro" id="IPR051578">
    <property type="entry name" value="GDPD"/>
</dbReference>
<dbReference type="PROSITE" id="PS50007">
    <property type="entry name" value="PIPLC_X_DOMAIN"/>
    <property type="match status" value="1"/>
</dbReference>
<keyword evidence="2" id="KW-0319">Glycerol metabolism</keyword>
<evidence type="ECO:0000259" key="6">
    <source>
        <dbReference type="PROSITE" id="PS51704"/>
    </source>
</evidence>
<dbReference type="OrthoDB" id="1058301at2759"/>
<dbReference type="EC" id="3.1.4.46" evidence="1"/>
<dbReference type="PANTHER" id="PTHR22958:SF1">
    <property type="entry name" value="GLYCEROPHOSPHOCHOLINE PHOSPHODIESTERASE GPCPD1"/>
    <property type="match status" value="1"/>
</dbReference>
<dbReference type="PROSITE" id="PS51704">
    <property type="entry name" value="GP_PDE"/>
    <property type="match status" value="1"/>
</dbReference>
<dbReference type="SUPFAM" id="SSF51695">
    <property type="entry name" value="PLC-like phosphodiesterases"/>
    <property type="match status" value="1"/>
</dbReference>
<keyword evidence="3" id="KW-0378">Hydrolase</keyword>
<dbReference type="GO" id="GO:0046475">
    <property type="term" value="P:glycerophospholipid catabolic process"/>
    <property type="evidence" value="ECO:0007669"/>
    <property type="project" value="TreeGrafter"/>
</dbReference>
<reference evidence="7" key="1">
    <citation type="journal article" date="2020" name="bioRxiv">
        <title>Comparative genomics of Chlamydomonas.</title>
        <authorList>
            <person name="Craig R.J."/>
            <person name="Hasan A.R."/>
            <person name="Ness R.W."/>
            <person name="Keightley P.D."/>
        </authorList>
    </citation>
    <scope>NUCLEOTIDE SEQUENCE</scope>
    <source>
        <strain evidence="7">SAG 7.73</strain>
    </source>
</reference>
<dbReference type="InterPro" id="IPR030395">
    <property type="entry name" value="GP_PDE_dom"/>
</dbReference>
<name>A0A835TAQ3_CHLIN</name>
<comment type="caution">
    <text evidence="7">The sequence shown here is derived from an EMBL/GenBank/DDBJ whole genome shotgun (WGS) entry which is preliminary data.</text>
</comment>
<dbReference type="Proteomes" id="UP000650467">
    <property type="component" value="Unassembled WGS sequence"/>
</dbReference>
<protein>
    <recommendedName>
        <fullName evidence="1">glycerophosphodiester phosphodiesterase</fullName>
        <ecNumber evidence="1">3.1.4.46</ecNumber>
    </recommendedName>
</protein>